<evidence type="ECO:0000313" key="3">
    <source>
        <dbReference type="Proteomes" id="UP000593910"/>
    </source>
</evidence>
<feature type="transmembrane region" description="Helical" evidence="1">
    <location>
        <begin position="241"/>
        <end position="260"/>
    </location>
</feature>
<feature type="transmembrane region" description="Helical" evidence="1">
    <location>
        <begin position="51"/>
        <end position="78"/>
    </location>
</feature>
<protein>
    <submittedName>
        <fullName evidence="2">ABC transporter permease</fullName>
    </submittedName>
</protein>
<dbReference type="InterPro" id="IPR030802">
    <property type="entry name" value="Permease_MalE"/>
</dbReference>
<name>A0A7M3V940_9BACT</name>
<feature type="transmembrane region" description="Helical" evidence="1">
    <location>
        <begin position="201"/>
        <end position="221"/>
    </location>
</feature>
<dbReference type="Pfam" id="PF02405">
    <property type="entry name" value="MlaE"/>
    <property type="match status" value="1"/>
</dbReference>
<dbReference type="EMBL" id="CP041165">
    <property type="protein sequence ID" value="QOP40273.1"/>
    <property type="molecule type" value="Genomic_DNA"/>
</dbReference>
<dbReference type="GO" id="GO:0043190">
    <property type="term" value="C:ATP-binding cassette (ABC) transporter complex"/>
    <property type="evidence" value="ECO:0007669"/>
    <property type="project" value="InterPro"/>
</dbReference>
<keyword evidence="1" id="KW-0472">Membrane</keyword>
<evidence type="ECO:0000256" key="1">
    <source>
        <dbReference type="SAM" id="Phobius"/>
    </source>
</evidence>
<dbReference type="PANTHER" id="PTHR30188:SF4">
    <property type="entry name" value="PROTEIN TRIGALACTOSYLDIACYLGLYCEROL 1, CHLOROPLASTIC"/>
    <property type="match status" value="1"/>
</dbReference>
<dbReference type="KEGG" id="smax:FJR03_00365"/>
<keyword evidence="1" id="KW-1133">Transmembrane helix</keyword>
<dbReference type="PANTHER" id="PTHR30188">
    <property type="entry name" value="ABC TRANSPORTER PERMEASE PROTEIN-RELATED"/>
    <property type="match status" value="1"/>
</dbReference>
<proteinExistence type="predicted"/>
<dbReference type="Proteomes" id="UP000593910">
    <property type="component" value="Chromosome"/>
</dbReference>
<feature type="transmembrane region" description="Helical" evidence="1">
    <location>
        <begin position="22"/>
        <end position="39"/>
    </location>
</feature>
<organism evidence="2 3">
    <name type="scientific">Sulfurimonas marina</name>
    <dbReference type="NCBI Taxonomy" id="2590551"/>
    <lineage>
        <taxon>Bacteria</taxon>
        <taxon>Pseudomonadati</taxon>
        <taxon>Campylobacterota</taxon>
        <taxon>Epsilonproteobacteria</taxon>
        <taxon>Campylobacterales</taxon>
        <taxon>Sulfurimonadaceae</taxon>
        <taxon>Sulfurimonas</taxon>
    </lineage>
</organism>
<keyword evidence="3" id="KW-1185">Reference proteome</keyword>
<evidence type="ECO:0000313" key="2">
    <source>
        <dbReference type="EMBL" id="QOP40273.1"/>
    </source>
</evidence>
<reference evidence="2 3" key="1">
    <citation type="submission" date="2019-06" db="EMBL/GenBank/DDBJ databases">
        <title>Sulfurimonas gotlandica sp. nov., a chemoautotrophic and psychrotolerant epsilonproteobacterium isolated from a pelagic redoxcline, and an emended description of the genus Sulfurimonas.</title>
        <authorList>
            <person name="Wang S."/>
            <person name="Jiang L."/>
            <person name="Shao Z."/>
        </authorList>
    </citation>
    <scope>NUCLEOTIDE SEQUENCE [LARGE SCALE GENOMIC DNA]</scope>
    <source>
        <strain evidence="2 3">B2</strain>
    </source>
</reference>
<dbReference type="RefSeq" id="WP_193113704.1">
    <property type="nucleotide sequence ID" value="NZ_CP041165.1"/>
</dbReference>
<accession>A0A7M3V940</accession>
<gene>
    <name evidence="2" type="ORF">FJR03_00365</name>
</gene>
<keyword evidence="1" id="KW-0812">Transmembrane</keyword>
<feature type="transmembrane region" description="Helical" evidence="1">
    <location>
        <begin position="151"/>
        <end position="180"/>
    </location>
</feature>
<dbReference type="GO" id="GO:0005548">
    <property type="term" value="F:phospholipid transporter activity"/>
    <property type="evidence" value="ECO:0007669"/>
    <property type="project" value="TreeGrafter"/>
</dbReference>
<sequence length="261" mass="29212">MIKIVEYIGDKTLHALSALNDIFYFTFLCSVSMFLPSSYNPAMRSVLIKQIYFTAIEILPLFAILSILFGTVVIGVVISVSVEYGLQEQMGSIIIKFVVDEFAPFFTALLISLRSSAAVNAEIAVMKVNKELNTLKEYKVDLVSYLFIPRIISGILSVTALTTLFAIIMLLAGYVFVFFYMSFDLHSYKMLLLNAIELKDLLILFAKGIAFGFMTMLIPIYSGLQAFNSYTAIPISVLKGMVRLFISIFVIEVLSLLVQFL</sequence>
<dbReference type="AlphaFoldDB" id="A0A7M3V940"/>